<keyword evidence="3" id="KW-0539">Nucleus</keyword>
<dbReference type="STRING" id="71717.A0A4Y7TXJ7"/>
<dbReference type="AlphaFoldDB" id="A0A4Y7TXJ7"/>
<accession>A0A4Y7TXJ7</accession>
<comment type="subcellular location">
    <subcellularLocation>
        <location evidence="1">Nucleus</location>
    </subcellularLocation>
</comment>
<sequence length="310" mass="34473">MATHFAVLPEDIIQTLSLQLHPNGYQYLCLPHPRTGHFSLFLPTDTQILEVQAVSPSNERSWFWGQEVVEDGKLLVMTGLDPAFLLIPLLEAAKSTVFRTPDDIFDQMSQSLKAPDDDSVANDSSQAKSVARLADLKCTHTGLRRVCETKDIGGDTIVYRYSKEKAVQYLRRKVDRLSTAQEVEKSRTIIRILARDGLMDDGKESLLEQGRIKTTCELVSQYLSPSMKSELLASYDLSALDKHLKSRLAEETLLKTTTNTGKGKGGAKGEADKKRKAPAKRSHGVDQLKKANTTGMAKLSSFFTKKEKSK</sequence>
<dbReference type="InterPro" id="IPR040456">
    <property type="entry name" value="RNase_H2_suB"/>
</dbReference>
<feature type="domain" description="Ribonuclease H2 subunit B wHTH" evidence="7">
    <location>
        <begin position="84"/>
        <end position="231"/>
    </location>
</feature>
<dbReference type="GO" id="GO:0006401">
    <property type="term" value="P:RNA catabolic process"/>
    <property type="evidence" value="ECO:0007669"/>
    <property type="project" value="TreeGrafter"/>
</dbReference>
<reference evidence="9 10" key="1">
    <citation type="journal article" date="2019" name="Nat. Ecol. Evol.">
        <title>Megaphylogeny resolves global patterns of mushroom evolution.</title>
        <authorList>
            <person name="Varga T."/>
            <person name="Krizsan K."/>
            <person name="Foldi C."/>
            <person name="Dima B."/>
            <person name="Sanchez-Garcia M."/>
            <person name="Sanchez-Ramirez S."/>
            <person name="Szollosi G.J."/>
            <person name="Szarkandi J.G."/>
            <person name="Papp V."/>
            <person name="Albert L."/>
            <person name="Andreopoulos W."/>
            <person name="Angelini C."/>
            <person name="Antonin V."/>
            <person name="Barry K.W."/>
            <person name="Bougher N.L."/>
            <person name="Buchanan P."/>
            <person name="Buyck B."/>
            <person name="Bense V."/>
            <person name="Catcheside P."/>
            <person name="Chovatia M."/>
            <person name="Cooper J."/>
            <person name="Damon W."/>
            <person name="Desjardin D."/>
            <person name="Finy P."/>
            <person name="Geml J."/>
            <person name="Haridas S."/>
            <person name="Hughes K."/>
            <person name="Justo A."/>
            <person name="Karasinski D."/>
            <person name="Kautmanova I."/>
            <person name="Kiss B."/>
            <person name="Kocsube S."/>
            <person name="Kotiranta H."/>
            <person name="LaButti K.M."/>
            <person name="Lechner B.E."/>
            <person name="Liimatainen K."/>
            <person name="Lipzen A."/>
            <person name="Lukacs Z."/>
            <person name="Mihaltcheva S."/>
            <person name="Morgado L.N."/>
            <person name="Niskanen T."/>
            <person name="Noordeloos M.E."/>
            <person name="Ohm R.A."/>
            <person name="Ortiz-Santana B."/>
            <person name="Ovrebo C."/>
            <person name="Racz N."/>
            <person name="Riley R."/>
            <person name="Savchenko A."/>
            <person name="Shiryaev A."/>
            <person name="Soop K."/>
            <person name="Spirin V."/>
            <person name="Szebenyi C."/>
            <person name="Tomsovsky M."/>
            <person name="Tulloss R.E."/>
            <person name="Uehling J."/>
            <person name="Grigoriev I.V."/>
            <person name="Vagvolgyi C."/>
            <person name="Papp T."/>
            <person name="Martin F.M."/>
            <person name="Miettinen O."/>
            <person name="Hibbett D.S."/>
            <person name="Nagy L.G."/>
        </authorList>
    </citation>
    <scope>NUCLEOTIDE SEQUENCE [LARGE SCALE GENOMIC DNA]</scope>
    <source>
        <strain evidence="9 10">FP101781</strain>
    </source>
</reference>
<dbReference type="OrthoDB" id="29098at2759"/>
<dbReference type="Gene3D" id="1.10.20.120">
    <property type="match status" value="1"/>
</dbReference>
<dbReference type="InterPro" id="IPR019024">
    <property type="entry name" value="RNase_H2_suB_wHTH"/>
</dbReference>
<dbReference type="Pfam" id="PF17745">
    <property type="entry name" value="Ydr279_N"/>
    <property type="match status" value="1"/>
</dbReference>
<evidence type="ECO:0000259" key="7">
    <source>
        <dbReference type="Pfam" id="PF09468"/>
    </source>
</evidence>
<dbReference type="CDD" id="cd09270">
    <property type="entry name" value="RNase_H2-B"/>
    <property type="match status" value="1"/>
</dbReference>
<dbReference type="Proteomes" id="UP000298030">
    <property type="component" value="Unassembled WGS sequence"/>
</dbReference>
<evidence type="ECO:0000256" key="6">
    <source>
        <dbReference type="SAM" id="MobiDB-lite"/>
    </source>
</evidence>
<dbReference type="PANTHER" id="PTHR13383:SF11">
    <property type="entry name" value="RIBONUCLEASE H2 SUBUNIT B"/>
    <property type="match status" value="1"/>
</dbReference>
<evidence type="ECO:0000256" key="2">
    <source>
        <dbReference type="ARBA" id="ARBA00019062"/>
    </source>
</evidence>
<dbReference type="Gene3D" id="2.20.25.530">
    <property type="match status" value="1"/>
</dbReference>
<feature type="region of interest" description="Disordered" evidence="6">
    <location>
        <begin position="255"/>
        <end position="293"/>
    </location>
</feature>
<comment type="caution">
    <text evidence="9">The sequence shown here is derived from an EMBL/GenBank/DDBJ whole genome shotgun (WGS) entry which is preliminary data.</text>
</comment>
<dbReference type="Pfam" id="PF09468">
    <property type="entry name" value="RNase_H2-Ydr279"/>
    <property type="match status" value="1"/>
</dbReference>
<dbReference type="EMBL" id="QPFP01000003">
    <property type="protein sequence ID" value="TEB38289.1"/>
    <property type="molecule type" value="Genomic_DNA"/>
</dbReference>
<dbReference type="GO" id="GO:0005654">
    <property type="term" value="C:nucleoplasm"/>
    <property type="evidence" value="ECO:0007669"/>
    <property type="project" value="TreeGrafter"/>
</dbReference>
<evidence type="ECO:0000256" key="3">
    <source>
        <dbReference type="ARBA" id="ARBA00023242"/>
    </source>
</evidence>
<evidence type="ECO:0000256" key="4">
    <source>
        <dbReference type="ARBA" id="ARBA00024778"/>
    </source>
</evidence>
<proteinExistence type="predicted"/>
<protein>
    <recommendedName>
        <fullName evidence="2">Ribonuclease H2 subunit B</fullName>
    </recommendedName>
    <alternativeName>
        <fullName evidence="5">Ribonuclease HI subunit B</fullName>
    </alternativeName>
</protein>
<dbReference type="PANTHER" id="PTHR13383">
    <property type="entry name" value="RIBONUCLEASE H2 SUBUNIT B"/>
    <property type="match status" value="1"/>
</dbReference>
<dbReference type="GO" id="GO:0032299">
    <property type="term" value="C:ribonuclease H2 complex"/>
    <property type="evidence" value="ECO:0007669"/>
    <property type="project" value="InterPro"/>
</dbReference>
<evidence type="ECO:0000256" key="1">
    <source>
        <dbReference type="ARBA" id="ARBA00004123"/>
    </source>
</evidence>
<gene>
    <name evidence="9" type="ORF">FA13DRAFT_736201</name>
</gene>
<keyword evidence="10" id="KW-1185">Reference proteome</keyword>
<comment type="function">
    <text evidence="4">Non catalytic subunit of RNase H2, an endonuclease that specifically degrades the RNA of RNA:DNA hybrids. Participates in DNA replication, possibly by mediating the removal of lagging-strand Okazaki fragment RNA primers during DNA replication. Mediates the excision of single ribonucleotides from DNA:RNA duplexes.</text>
</comment>
<evidence type="ECO:0000256" key="5">
    <source>
        <dbReference type="ARBA" id="ARBA00033464"/>
    </source>
</evidence>
<evidence type="ECO:0000313" key="10">
    <source>
        <dbReference type="Proteomes" id="UP000298030"/>
    </source>
</evidence>
<feature type="domain" description="Rnh202 triple barrel" evidence="8">
    <location>
        <begin position="8"/>
        <end position="81"/>
    </location>
</feature>
<name>A0A4Y7TXJ7_COPMI</name>
<organism evidence="9 10">
    <name type="scientific">Coprinellus micaceus</name>
    <name type="common">Glistening ink-cap mushroom</name>
    <name type="synonym">Coprinus micaceus</name>
    <dbReference type="NCBI Taxonomy" id="71717"/>
    <lineage>
        <taxon>Eukaryota</taxon>
        <taxon>Fungi</taxon>
        <taxon>Dikarya</taxon>
        <taxon>Basidiomycota</taxon>
        <taxon>Agaricomycotina</taxon>
        <taxon>Agaricomycetes</taxon>
        <taxon>Agaricomycetidae</taxon>
        <taxon>Agaricales</taxon>
        <taxon>Agaricineae</taxon>
        <taxon>Psathyrellaceae</taxon>
        <taxon>Coprinellus</taxon>
    </lineage>
</organism>
<evidence type="ECO:0000313" key="9">
    <source>
        <dbReference type="EMBL" id="TEB38289.1"/>
    </source>
</evidence>
<dbReference type="InterPro" id="IPR041195">
    <property type="entry name" value="Rnh202_N"/>
</dbReference>
<evidence type="ECO:0000259" key="8">
    <source>
        <dbReference type="Pfam" id="PF17745"/>
    </source>
</evidence>